<keyword evidence="3" id="KW-0804">Transcription</keyword>
<accession>A0A512NG46</accession>
<evidence type="ECO:0000256" key="3">
    <source>
        <dbReference type="ARBA" id="ARBA00023163"/>
    </source>
</evidence>
<dbReference type="Gene3D" id="1.10.10.10">
    <property type="entry name" value="Winged helix-like DNA-binding domain superfamily/Winged helix DNA-binding domain"/>
    <property type="match status" value="1"/>
</dbReference>
<gene>
    <name evidence="5" type="ORF">RSO01_50830</name>
</gene>
<dbReference type="EMBL" id="BKAJ01000090">
    <property type="protein sequence ID" value="GEP57917.1"/>
    <property type="molecule type" value="Genomic_DNA"/>
</dbReference>
<sequence length="229" mass="25003">MFCIQNMRPFLPEPDLSEKVHDAVLDAICSGELKAGARITQEELANQFGVSRQPVLQAMMLLRREGFLIDAGRKGVCVAPLDVQQARNLYVVRGALDGAAARLAAANYTPHLAQRGRSLLEVGRRAVASGYVPSVIEADIDFHLFVYEASGNPLIGETAQPHWQHLRRVMAAALGESDLRVSVWDEHEGILRALEAGCAREAEELCRGHAEQMADILTGRLKAVISRAA</sequence>
<dbReference type="Pfam" id="PF00392">
    <property type="entry name" value="GntR"/>
    <property type="match status" value="1"/>
</dbReference>
<dbReference type="AlphaFoldDB" id="A0A512NG46"/>
<feature type="domain" description="HTH gntR-type" evidence="4">
    <location>
        <begin position="14"/>
        <end position="81"/>
    </location>
</feature>
<dbReference type="PANTHER" id="PTHR43537:SF45">
    <property type="entry name" value="GNTR FAMILY REGULATORY PROTEIN"/>
    <property type="match status" value="1"/>
</dbReference>
<keyword evidence="1" id="KW-0805">Transcription regulation</keyword>
<dbReference type="SUPFAM" id="SSF46785">
    <property type="entry name" value="Winged helix' DNA-binding domain"/>
    <property type="match status" value="1"/>
</dbReference>
<organism evidence="5 6">
    <name type="scientific">Reyranella soli</name>
    <dbReference type="NCBI Taxonomy" id="1230389"/>
    <lineage>
        <taxon>Bacteria</taxon>
        <taxon>Pseudomonadati</taxon>
        <taxon>Pseudomonadota</taxon>
        <taxon>Alphaproteobacteria</taxon>
        <taxon>Hyphomicrobiales</taxon>
        <taxon>Reyranellaceae</taxon>
        <taxon>Reyranella</taxon>
    </lineage>
</organism>
<evidence type="ECO:0000313" key="5">
    <source>
        <dbReference type="EMBL" id="GEP57917.1"/>
    </source>
</evidence>
<evidence type="ECO:0000313" key="6">
    <source>
        <dbReference type="Proteomes" id="UP000321058"/>
    </source>
</evidence>
<dbReference type="InterPro" id="IPR036390">
    <property type="entry name" value="WH_DNA-bd_sf"/>
</dbReference>
<evidence type="ECO:0000259" key="4">
    <source>
        <dbReference type="PROSITE" id="PS50949"/>
    </source>
</evidence>
<dbReference type="InterPro" id="IPR011711">
    <property type="entry name" value="GntR_C"/>
</dbReference>
<dbReference type="Pfam" id="PF07729">
    <property type="entry name" value="FCD"/>
    <property type="match status" value="1"/>
</dbReference>
<dbReference type="GO" id="GO:0003700">
    <property type="term" value="F:DNA-binding transcription factor activity"/>
    <property type="evidence" value="ECO:0007669"/>
    <property type="project" value="InterPro"/>
</dbReference>
<dbReference type="PANTHER" id="PTHR43537">
    <property type="entry name" value="TRANSCRIPTIONAL REGULATOR, GNTR FAMILY"/>
    <property type="match status" value="1"/>
</dbReference>
<dbReference type="SUPFAM" id="SSF48008">
    <property type="entry name" value="GntR ligand-binding domain-like"/>
    <property type="match status" value="1"/>
</dbReference>
<dbReference type="PROSITE" id="PS50949">
    <property type="entry name" value="HTH_GNTR"/>
    <property type="match status" value="1"/>
</dbReference>
<reference evidence="5 6" key="1">
    <citation type="submission" date="2019-07" db="EMBL/GenBank/DDBJ databases">
        <title>Whole genome shotgun sequence of Reyranella soli NBRC 108950.</title>
        <authorList>
            <person name="Hosoyama A."/>
            <person name="Uohara A."/>
            <person name="Ohji S."/>
            <person name="Ichikawa N."/>
        </authorList>
    </citation>
    <scope>NUCLEOTIDE SEQUENCE [LARGE SCALE GENOMIC DNA]</scope>
    <source>
        <strain evidence="5 6">NBRC 108950</strain>
    </source>
</reference>
<dbReference type="Gene3D" id="1.20.120.530">
    <property type="entry name" value="GntR ligand-binding domain-like"/>
    <property type="match status" value="1"/>
</dbReference>
<keyword evidence="6" id="KW-1185">Reference proteome</keyword>
<dbReference type="InterPro" id="IPR008920">
    <property type="entry name" value="TF_FadR/GntR_C"/>
</dbReference>
<evidence type="ECO:0000256" key="2">
    <source>
        <dbReference type="ARBA" id="ARBA00023125"/>
    </source>
</evidence>
<dbReference type="Proteomes" id="UP000321058">
    <property type="component" value="Unassembled WGS sequence"/>
</dbReference>
<proteinExistence type="predicted"/>
<name>A0A512NG46_9HYPH</name>
<keyword evidence="2" id="KW-0238">DNA-binding</keyword>
<dbReference type="GO" id="GO:0003677">
    <property type="term" value="F:DNA binding"/>
    <property type="evidence" value="ECO:0007669"/>
    <property type="project" value="UniProtKB-KW"/>
</dbReference>
<dbReference type="SMART" id="SM00895">
    <property type="entry name" value="FCD"/>
    <property type="match status" value="1"/>
</dbReference>
<dbReference type="InterPro" id="IPR000524">
    <property type="entry name" value="Tscrpt_reg_HTH_GntR"/>
</dbReference>
<evidence type="ECO:0000256" key="1">
    <source>
        <dbReference type="ARBA" id="ARBA00023015"/>
    </source>
</evidence>
<dbReference type="SMART" id="SM00345">
    <property type="entry name" value="HTH_GNTR"/>
    <property type="match status" value="1"/>
</dbReference>
<dbReference type="InterPro" id="IPR036388">
    <property type="entry name" value="WH-like_DNA-bd_sf"/>
</dbReference>
<comment type="caution">
    <text evidence="5">The sequence shown here is derived from an EMBL/GenBank/DDBJ whole genome shotgun (WGS) entry which is preliminary data.</text>
</comment>
<protein>
    <submittedName>
        <fullName evidence="5">Transcriptional regulator</fullName>
    </submittedName>
</protein>